<organism evidence="2 3">
    <name type="scientific">Rhodocollybia butyracea</name>
    <dbReference type="NCBI Taxonomy" id="206335"/>
    <lineage>
        <taxon>Eukaryota</taxon>
        <taxon>Fungi</taxon>
        <taxon>Dikarya</taxon>
        <taxon>Basidiomycota</taxon>
        <taxon>Agaricomycotina</taxon>
        <taxon>Agaricomycetes</taxon>
        <taxon>Agaricomycetidae</taxon>
        <taxon>Agaricales</taxon>
        <taxon>Marasmiineae</taxon>
        <taxon>Omphalotaceae</taxon>
        <taxon>Rhodocollybia</taxon>
    </lineage>
</organism>
<evidence type="ECO:0000313" key="2">
    <source>
        <dbReference type="EMBL" id="KAF9058892.1"/>
    </source>
</evidence>
<reference evidence="2" key="1">
    <citation type="submission" date="2020-11" db="EMBL/GenBank/DDBJ databases">
        <authorList>
            <consortium name="DOE Joint Genome Institute"/>
            <person name="Ahrendt S."/>
            <person name="Riley R."/>
            <person name="Andreopoulos W."/>
            <person name="Labutti K."/>
            <person name="Pangilinan J."/>
            <person name="Ruiz-Duenas F.J."/>
            <person name="Barrasa J.M."/>
            <person name="Sanchez-Garcia M."/>
            <person name="Camarero S."/>
            <person name="Miyauchi S."/>
            <person name="Serrano A."/>
            <person name="Linde D."/>
            <person name="Babiker R."/>
            <person name="Drula E."/>
            <person name="Ayuso-Fernandez I."/>
            <person name="Pacheco R."/>
            <person name="Padilla G."/>
            <person name="Ferreira P."/>
            <person name="Barriuso J."/>
            <person name="Kellner H."/>
            <person name="Castanera R."/>
            <person name="Alfaro M."/>
            <person name="Ramirez L."/>
            <person name="Pisabarro A.G."/>
            <person name="Kuo A."/>
            <person name="Tritt A."/>
            <person name="Lipzen A."/>
            <person name="He G."/>
            <person name="Yan M."/>
            <person name="Ng V."/>
            <person name="Cullen D."/>
            <person name="Martin F."/>
            <person name="Rosso M.-N."/>
            <person name="Henrissat B."/>
            <person name="Hibbett D."/>
            <person name="Martinez A.T."/>
            <person name="Grigoriev I.V."/>
        </authorList>
    </citation>
    <scope>NUCLEOTIDE SEQUENCE</scope>
    <source>
        <strain evidence="2">AH 40177</strain>
    </source>
</reference>
<dbReference type="AlphaFoldDB" id="A0A9P5TY32"/>
<evidence type="ECO:0000256" key="1">
    <source>
        <dbReference type="SAM" id="Phobius"/>
    </source>
</evidence>
<dbReference type="Proteomes" id="UP000772434">
    <property type="component" value="Unassembled WGS sequence"/>
</dbReference>
<feature type="transmembrane region" description="Helical" evidence="1">
    <location>
        <begin position="57"/>
        <end position="76"/>
    </location>
</feature>
<gene>
    <name evidence="2" type="ORF">BDP27DRAFT_531167</name>
</gene>
<keyword evidence="1" id="KW-0472">Membrane</keyword>
<evidence type="ECO:0000313" key="3">
    <source>
        <dbReference type="Proteomes" id="UP000772434"/>
    </source>
</evidence>
<keyword evidence="1" id="KW-1133">Transmembrane helix</keyword>
<dbReference type="EMBL" id="JADNRY010000338">
    <property type="protein sequence ID" value="KAF9058892.1"/>
    <property type="molecule type" value="Genomic_DNA"/>
</dbReference>
<comment type="caution">
    <text evidence="2">The sequence shown here is derived from an EMBL/GenBank/DDBJ whole genome shotgun (WGS) entry which is preliminary data.</text>
</comment>
<keyword evidence="3" id="KW-1185">Reference proteome</keyword>
<proteinExistence type="predicted"/>
<accession>A0A9P5TY32</accession>
<sequence length="100" mass="11503">MTPSEVQNIAATGQAIYYDTVVHITTWFFFGLYSLIALVTLYVYFRRYMISSSSPKKPVLAYILVMLILTNTWNYVCQMGIHLSRIQIVVSPRITMLAFP</sequence>
<protein>
    <submittedName>
        <fullName evidence="2">Uncharacterized protein</fullName>
    </submittedName>
</protein>
<name>A0A9P5TY32_9AGAR</name>
<feature type="transmembrane region" description="Helical" evidence="1">
    <location>
        <begin position="27"/>
        <end position="45"/>
    </location>
</feature>
<keyword evidence="1" id="KW-0812">Transmembrane</keyword>